<accession>A0ABN2MV90</accession>
<dbReference type="EMBL" id="BAAALT010000368">
    <property type="protein sequence ID" value="GAA1838973.1"/>
    <property type="molecule type" value="Genomic_DNA"/>
</dbReference>
<proteinExistence type="predicted"/>
<organism evidence="1 2">
    <name type="scientific">Luedemannella flava</name>
    <dbReference type="NCBI Taxonomy" id="349316"/>
    <lineage>
        <taxon>Bacteria</taxon>
        <taxon>Bacillati</taxon>
        <taxon>Actinomycetota</taxon>
        <taxon>Actinomycetes</taxon>
        <taxon>Micromonosporales</taxon>
        <taxon>Micromonosporaceae</taxon>
        <taxon>Luedemannella</taxon>
    </lineage>
</organism>
<evidence type="ECO:0000313" key="2">
    <source>
        <dbReference type="Proteomes" id="UP001500218"/>
    </source>
</evidence>
<keyword evidence="2" id="KW-1185">Reference proteome</keyword>
<comment type="caution">
    <text evidence="1">The sequence shown here is derived from an EMBL/GenBank/DDBJ whole genome shotgun (WGS) entry which is preliminary data.</text>
</comment>
<gene>
    <name evidence="1" type="ORF">GCM10009682_64010</name>
</gene>
<reference evidence="1 2" key="1">
    <citation type="journal article" date="2019" name="Int. J. Syst. Evol. Microbiol.">
        <title>The Global Catalogue of Microorganisms (GCM) 10K type strain sequencing project: providing services to taxonomists for standard genome sequencing and annotation.</title>
        <authorList>
            <consortium name="The Broad Institute Genomics Platform"/>
            <consortium name="The Broad Institute Genome Sequencing Center for Infectious Disease"/>
            <person name="Wu L."/>
            <person name="Ma J."/>
        </authorList>
    </citation>
    <scope>NUCLEOTIDE SEQUENCE [LARGE SCALE GENOMIC DNA]</scope>
    <source>
        <strain evidence="1 2">JCM 13250</strain>
    </source>
</reference>
<evidence type="ECO:0000313" key="1">
    <source>
        <dbReference type="EMBL" id="GAA1838973.1"/>
    </source>
</evidence>
<protein>
    <submittedName>
        <fullName evidence="1">Uncharacterized protein</fullName>
    </submittedName>
</protein>
<sequence length="74" mass="8281">MVVDFDPDDPPLEPPDGTEPVVWRMAQAIRAAHQPDSTACCVTCRVNVPWPCPPSRLAARGFLLAIRLRRTSRR</sequence>
<name>A0ABN2MV90_9ACTN</name>
<dbReference type="Proteomes" id="UP001500218">
    <property type="component" value="Unassembled WGS sequence"/>
</dbReference>